<feature type="region of interest" description="Disordered" evidence="2">
    <location>
        <begin position="1256"/>
        <end position="1311"/>
    </location>
</feature>
<evidence type="ECO:0000313" key="5">
    <source>
        <dbReference type="Proteomes" id="UP000002279"/>
    </source>
</evidence>
<dbReference type="PANTHER" id="PTHR18853">
    <property type="entry name" value="FORKHEAD-ASSOCIATED DOMAIN-CONTAINING PROTEIN 1-RELATED"/>
    <property type="match status" value="1"/>
</dbReference>
<reference evidence="4 5" key="1">
    <citation type="journal article" date="2008" name="Nature">
        <title>Genome analysis of the platypus reveals unique signatures of evolution.</title>
        <authorList>
            <person name="Warren W.C."/>
            <person name="Hillier L.W."/>
            <person name="Marshall Graves J.A."/>
            <person name="Birney E."/>
            <person name="Ponting C.P."/>
            <person name="Grutzner F."/>
            <person name="Belov K."/>
            <person name="Miller W."/>
            <person name="Clarke L."/>
            <person name="Chinwalla A.T."/>
            <person name="Yang S.P."/>
            <person name="Heger A."/>
            <person name="Locke D.P."/>
            <person name="Miethke P."/>
            <person name="Waters P.D."/>
            <person name="Veyrunes F."/>
            <person name="Fulton L."/>
            <person name="Fulton B."/>
            <person name="Graves T."/>
            <person name="Wallis J."/>
            <person name="Puente X.S."/>
            <person name="Lopez-Otin C."/>
            <person name="Ordonez G.R."/>
            <person name="Eichler E.E."/>
            <person name="Chen L."/>
            <person name="Cheng Z."/>
            <person name="Deakin J.E."/>
            <person name="Alsop A."/>
            <person name="Thompson K."/>
            <person name="Kirby P."/>
            <person name="Papenfuss A.T."/>
            <person name="Wakefield M.J."/>
            <person name="Olender T."/>
            <person name="Lancet D."/>
            <person name="Huttley G.A."/>
            <person name="Smit A.F."/>
            <person name="Pask A."/>
            <person name="Temple-Smith P."/>
            <person name="Batzer M.A."/>
            <person name="Walker J.A."/>
            <person name="Konkel M.K."/>
            <person name="Harris R.S."/>
            <person name="Whittington C.M."/>
            <person name="Wong E.S."/>
            <person name="Gemmell N.J."/>
            <person name="Buschiazzo E."/>
            <person name="Vargas Jentzsch I.M."/>
            <person name="Merkel A."/>
            <person name="Schmitz J."/>
            <person name="Zemann A."/>
            <person name="Churakov G."/>
            <person name="Kriegs J.O."/>
            <person name="Brosius J."/>
            <person name="Murchison E.P."/>
            <person name="Sachidanandam R."/>
            <person name="Smith C."/>
            <person name="Hannon G.J."/>
            <person name="Tsend-Ayush E."/>
            <person name="McMillan D."/>
            <person name="Attenborough R."/>
            <person name="Rens W."/>
            <person name="Ferguson-Smith M."/>
            <person name="Lefevre C.M."/>
            <person name="Sharp J.A."/>
            <person name="Nicholas K.R."/>
            <person name="Ray D.A."/>
            <person name="Kube M."/>
            <person name="Reinhardt R."/>
            <person name="Pringle T.H."/>
            <person name="Taylor J."/>
            <person name="Jones R.C."/>
            <person name="Nixon B."/>
            <person name="Dacheux J.L."/>
            <person name="Niwa H."/>
            <person name="Sekita Y."/>
            <person name="Huang X."/>
            <person name="Stark A."/>
            <person name="Kheradpour P."/>
            <person name="Kellis M."/>
            <person name="Flicek P."/>
            <person name="Chen Y."/>
            <person name="Webber C."/>
            <person name="Hardison R."/>
            <person name="Nelson J."/>
            <person name="Hallsworth-Pepin K."/>
            <person name="Delehaunty K."/>
            <person name="Markovic C."/>
            <person name="Minx P."/>
            <person name="Feng Y."/>
            <person name="Kremitzki C."/>
            <person name="Mitreva M."/>
            <person name="Glasscock J."/>
            <person name="Wylie T."/>
            <person name="Wohldmann P."/>
            <person name="Thiru P."/>
            <person name="Nhan M.N."/>
            <person name="Pohl C.S."/>
            <person name="Smith S.M."/>
            <person name="Hou S."/>
            <person name="Nefedov M."/>
            <person name="de Jong P.J."/>
            <person name="Renfree M.B."/>
            <person name="Mardis E.R."/>
            <person name="Wilson R.K."/>
        </authorList>
    </citation>
    <scope>NUCLEOTIDE SEQUENCE [LARGE SCALE GENOMIC DNA]</scope>
    <source>
        <strain evidence="4 5">Glennie</strain>
    </source>
</reference>
<reference evidence="4" key="2">
    <citation type="submission" date="2025-08" db="UniProtKB">
        <authorList>
            <consortium name="Ensembl"/>
        </authorList>
    </citation>
    <scope>IDENTIFICATION</scope>
    <source>
        <strain evidence="4">Glennie</strain>
    </source>
</reference>
<keyword evidence="1" id="KW-0175">Coiled coil</keyword>
<evidence type="ECO:0000313" key="4">
    <source>
        <dbReference type="Ensembl" id="ENSOANP00000054322.1"/>
    </source>
</evidence>
<dbReference type="InterPro" id="IPR000253">
    <property type="entry name" value="FHA_dom"/>
</dbReference>
<feature type="compositionally biased region" description="Low complexity" evidence="2">
    <location>
        <begin position="131"/>
        <end position="157"/>
    </location>
</feature>
<protein>
    <submittedName>
        <fullName evidence="4">Forkhead associated phosphopeptide binding domain 1</fullName>
    </submittedName>
</protein>
<dbReference type="SUPFAM" id="SSF49879">
    <property type="entry name" value="SMAD/FHA domain"/>
    <property type="match status" value="1"/>
</dbReference>
<feature type="coiled-coil region" evidence="1">
    <location>
        <begin position="633"/>
        <end position="766"/>
    </location>
</feature>
<feature type="compositionally biased region" description="Polar residues" evidence="2">
    <location>
        <begin position="1295"/>
        <end position="1311"/>
    </location>
</feature>
<proteinExistence type="predicted"/>
<dbReference type="InterPro" id="IPR052642">
    <property type="entry name" value="CC-FHA_domain"/>
</dbReference>
<dbReference type="GeneTree" id="ENSGT00940000154171"/>
<accession>A0A6I8PRW0</accession>
<evidence type="ECO:0000256" key="2">
    <source>
        <dbReference type="SAM" id="MobiDB-lite"/>
    </source>
</evidence>
<dbReference type="InterPro" id="IPR008984">
    <property type="entry name" value="SMAD_FHA_dom_sf"/>
</dbReference>
<dbReference type="OMA" id="AQMCDIS"/>
<dbReference type="Proteomes" id="UP000002279">
    <property type="component" value="Chromosome 5"/>
</dbReference>
<dbReference type="PROSITE" id="PS50006">
    <property type="entry name" value="FHA_DOMAIN"/>
    <property type="match status" value="1"/>
</dbReference>
<dbReference type="InParanoid" id="A0A6I8PRW0"/>
<dbReference type="FunCoup" id="A0A6I8PRW0">
    <property type="interactions" value="122"/>
</dbReference>
<evidence type="ECO:0000259" key="3">
    <source>
        <dbReference type="PROSITE" id="PS50006"/>
    </source>
</evidence>
<dbReference type="Gene3D" id="2.60.200.20">
    <property type="match status" value="1"/>
</dbReference>
<feature type="region of interest" description="Disordered" evidence="2">
    <location>
        <begin position="131"/>
        <end position="172"/>
    </location>
</feature>
<reference evidence="4" key="3">
    <citation type="submission" date="2025-09" db="UniProtKB">
        <authorList>
            <consortium name="Ensembl"/>
        </authorList>
    </citation>
    <scope>IDENTIFICATION</scope>
    <source>
        <strain evidence="4">Glennie</strain>
    </source>
</reference>
<organism evidence="4 5">
    <name type="scientific">Ornithorhynchus anatinus</name>
    <name type="common">Duckbill platypus</name>
    <dbReference type="NCBI Taxonomy" id="9258"/>
    <lineage>
        <taxon>Eukaryota</taxon>
        <taxon>Metazoa</taxon>
        <taxon>Chordata</taxon>
        <taxon>Craniata</taxon>
        <taxon>Vertebrata</taxon>
        <taxon>Euteleostomi</taxon>
        <taxon>Mammalia</taxon>
        <taxon>Monotremata</taxon>
        <taxon>Ornithorhynchidae</taxon>
        <taxon>Ornithorhynchus</taxon>
    </lineage>
</organism>
<dbReference type="Ensembl" id="ENSOANT00000049649.1">
    <property type="protein sequence ID" value="ENSOANP00000054322.1"/>
    <property type="gene ID" value="ENSOANG00000015311.3"/>
</dbReference>
<evidence type="ECO:0000256" key="1">
    <source>
        <dbReference type="SAM" id="Coils"/>
    </source>
</evidence>
<name>A0A6I8PRW0_ORNAN</name>
<gene>
    <name evidence="4" type="primary">FHAD1</name>
</gene>
<feature type="coiled-coil region" evidence="1">
    <location>
        <begin position="799"/>
        <end position="856"/>
    </location>
</feature>
<feature type="compositionally biased region" description="Basic and acidic residues" evidence="2">
    <location>
        <begin position="1280"/>
        <end position="1294"/>
    </location>
</feature>
<keyword evidence="5" id="KW-1185">Reference proteome</keyword>
<feature type="coiled-coil region" evidence="1">
    <location>
        <begin position="903"/>
        <end position="994"/>
    </location>
</feature>
<dbReference type="Pfam" id="PF00498">
    <property type="entry name" value="FHA"/>
    <property type="match status" value="1"/>
</dbReference>
<feature type="region of interest" description="Disordered" evidence="2">
    <location>
        <begin position="424"/>
        <end position="451"/>
    </location>
</feature>
<feature type="domain" description="FHA" evidence="3">
    <location>
        <begin position="34"/>
        <end position="71"/>
    </location>
</feature>
<dbReference type="Bgee" id="ENSOANG00000015311">
    <property type="expression patterns" value="Expressed in testis and 3 other cell types or tissues"/>
</dbReference>
<sequence>METSPSSTVTSWLPGWGGPRRLPICGCPPPCTLSPGIDDQHALIEFNDSEGSIVLQDFNSLTGTFVNDCHIQNAAVKLEPGDVLRFGARGPTFELVVENSPQFSYPPVIRRAAWAGQLPFVSEALKPSLPSSPSQLPSLQAAPSLGLQRSSSQRSNGVTTPHPPVNKRPASAGVRRMISFVSDTYNRPPAVKQVWANILRNEKSSMNGILGYKSLNQDFSPQEKDEIILKLVKEISRLSGFESESKHKDSTITNLQNEIATLSQKLSQAAPGWNEMEMAQKLLSLDRDIGAKVEEIQSLKEQISHLQRGSSEVLCHTLSERDLEITNLKNESENLRKSNTITSALVTSLQNDIAAKEQQNRHLKQEVDRLESENREKDHQLAAIIARCSSLKAEIKKNNLEAKEKELRACKNHITEMEREMKRLKEEVDKSQREQKMSMKRLEENNKVEKELQEESKRKSLELKEMACRELLIKTNLEEATSQLEHFRSQIIEAIYGREKAVPEKTVPNQQLIEKISQVIEDHVSFQQKKQALQEEILSRNLKEEEISEHIKELRKSLEACQACLKLPYYSLDLRRELSILQDLRLDPSILWIQEAVVEVLTSLLSLVEEIEQLLQETGIELSSSDKGISLYMKNLLESHQKIVSKAQTLQAELDHLQETQHSLLQEKLNEQSIESEKQLQAQMKQMWAEKEEENKMILENRIAQEKSKAKEAVEEEKKKVQDLENHLGKLEKEMECKAQAEQLLNSKLNEVLAKLEAIRKSEDREKYEMILQTKLNATLAGLEEARNCQAALEEQVLVQQQQLRLVQEQNDLQRHQLQEEIVQYKEQIRQHSQTIVTLEEELQKATQQRKEEEIVALKENIPVAQVKVQKDLPKLFPPQDVSANEKACYHLIEDIVTARREILSQQDLILRLREDLAEAQARMSDLRGELNEKQKIELERNISLVQQQRQELRTLRGRLSEMANLAEKKDKEQKILTEELRCAQEKLKTQDAEQEKSRKTEQALCDVSVQTNVALENVFTALKQKPSAGLSDLGAKCMGFRHEEVIQRQKKALSELRLRVKELEKVNSPNVHEKGTETILILKKEMLENTSQKTFLENESGLPPVSNTEARMPQISLPNCYMAIERTAKLETMDALDLSERLYLDLMHTLGSLMNIKELSGPVSLKNLSQNQREQVSHLRQRDLELVCGNVSQLQRRLERKEELLREYETDNQQLRLSKVSLQMYQSQMNKLEDNVYKEAEENALLREALERTQDQLNQERRMSRAVKQQKLGVKKANPKADQKDEMQKKEVSSKSPTNTVYSKSSGRNL</sequence>
<dbReference type="PANTHER" id="PTHR18853:SF7">
    <property type="entry name" value="FORKHEAD-ASSOCIATED DOMAIN-CONTAINING PROTEIN 1"/>
    <property type="match status" value="1"/>
</dbReference>